<sequence length="271" mass="29248">MVNKAIDANPSTADLHLVNSGSDWDWAIFALMLFSDLCLIAWTFLARNRGIRLFHYLGILILTTTAIAYYSMASNLGNTPIQVQYLRGRSPGTTRAIWFITTPALLLMLLLATGLNISSILMVIFFDIVMVVVGLLGALTHSAFKWGYYAFGIAALGRAIQARRNNSLPLLVLDLLTKPVFIFALLFSMRNIDYGRFGLTSLKASATAEDAALKVFKMMGSGVGRHNAMASTGPGITTNRNAAPNRTTGATTATNTNAAPNTTGNPTTVNH</sequence>
<keyword evidence="5 7" id="KW-0472">Membrane</keyword>
<feature type="transmembrane region" description="Helical" evidence="7">
    <location>
        <begin position="92"/>
        <end position="112"/>
    </location>
</feature>
<name>A0AAV5A703_9AGAM</name>
<dbReference type="Pfam" id="PF01036">
    <property type="entry name" value="Bac_rhodopsin"/>
    <property type="match status" value="1"/>
</dbReference>
<gene>
    <name evidence="8" type="ORF">Clacol_004623</name>
</gene>
<dbReference type="PANTHER" id="PTHR28286:SF1">
    <property type="entry name" value="30 KDA HEAT SHOCK PROTEIN-RELATED"/>
    <property type="match status" value="1"/>
</dbReference>
<evidence type="ECO:0000256" key="6">
    <source>
        <dbReference type="SAM" id="MobiDB-lite"/>
    </source>
</evidence>
<dbReference type="PANTHER" id="PTHR28286">
    <property type="match status" value="1"/>
</dbReference>
<accession>A0AAV5A703</accession>
<dbReference type="Gene3D" id="1.20.1070.10">
    <property type="entry name" value="Rhodopsin 7-helix transmembrane proteins"/>
    <property type="match status" value="1"/>
</dbReference>
<dbReference type="EMBL" id="BPWL01000005">
    <property type="protein sequence ID" value="GJJ10397.1"/>
    <property type="molecule type" value="Genomic_DNA"/>
</dbReference>
<dbReference type="AlphaFoldDB" id="A0AAV5A703"/>
<evidence type="ECO:0000313" key="8">
    <source>
        <dbReference type="EMBL" id="GJJ10397.1"/>
    </source>
</evidence>
<evidence type="ECO:0000313" key="9">
    <source>
        <dbReference type="Proteomes" id="UP001050691"/>
    </source>
</evidence>
<comment type="caution">
    <text evidence="8">The sequence shown here is derived from an EMBL/GenBank/DDBJ whole genome shotgun (WGS) entry which is preliminary data.</text>
</comment>
<dbReference type="GO" id="GO:0005886">
    <property type="term" value="C:plasma membrane"/>
    <property type="evidence" value="ECO:0007669"/>
    <property type="project" value="TreeGrafter"/>
</dbReference>
<evidence type="ECO:0000256" key="4">
    <source>
        <dbReference type="ARBA" id="ARBA00022989"/>
    </source>
</evidence>
<dbReference type="SMART" id="SM01021">
    <property type="entry name" value="Bac_rhodopsin"/>
    <property type="match status" value="1"/>
</dbReference>
<reference evidence="8" key="1">
    <citation type="submission" date="2021-10" db="EMBL/GenBank/DDBJ databases">
        <title>De novo Genome Assembly of Clathrus columnatus (Basidiomycota, Fungi) Using Illumina and Nanopore Sequence Data.</title>
        <authorList>
            <person name="Ogiso-Tanaka E."/>
            <person name="Itagaki H."/>
            <person name="Hosoya T."/>
            <person name="Hosaka K."/>
        </authorList>
    </citation>
    <scope>NUCLEOTIDE SEQUENCE</scope>
    <source>
        <strain evidence="8">MO-923</strain>
    </source>
</reference>
<dbReference type="SUPFAM" id="SSF81321">
    <property type="entry name" value="Family A G protein-coupled receptor-like"/>
    <property type="match status" value="1"/>
</dbReference>
<evidence type="ECO:0000256" key="5">
    <source>
        <dbReference type="ARBA" id="ARBA00023136"/>
    </source>
</evidence>
<feature type="compositionally biased region" description="Low complexity" evidence="6">
    <location>
        <begin position="237"/>
        <end position="271"/>
    </location>
</feature>
<keyword evidence="9" id="KW-1185">Reference proteome</keyword>
<organism evidence="8 9">
    <name type="scientific">Clathrus columnatus</name>
    <dbReference type="NCBI Taxonomy" id="1419009"/>
    <lineage>
        <taxon>Eukaryota</taxon>
        <taxon>Fungi</taxon>
        <taxon>Dikarya</taxon>
        <taxon>Basidiomycota</taxon>
        <taxon>Agaricomycotina</taxon>
        <taxon>Agaricomycetes</taxon>
        <taxon>Phallomycetidae</taxon>
        <taxon>Phallales</taxon>
        <taxon>Clathraceae</taxon>
        <taxon>Clathrus</taxon>
    </lineage>
</organism>
<feature type="transmembrane region" description="Helical" evidence="7">
    <location>
        <begin position="119"/>
        <end position="139"/>
    </location>
</feature>
<evidence type="ECO:0000256" key="2">
    <source>
        <dbReference type="ARBA" id="ARBA00008130"/>
    </source>
</evidence>
<dbReference type="GO" id="GO:0005783">
    <property type="term" value="C:endoplasmic reticulum"/>
    <property type="evidence" value="ECO:0007669"/>
    <property type="project" value="TreeGrafter"/>
</dbReference>
<feature type="transmembrane region" description="Helical" evidence="7">
    <location>
        <begin position="53"/>
        <end position="72"/>
    </location>
</feature>
<dbReference type="Proteomes" id="UP001050691">
    <property type="component" value="Unassembled WGS sequence"/>
</dbReference>
<evidence type="ECO:0000256" key="7">
    <source>
        <dbReference type="SAM" id="Phobius"/>
    </source>
</evidence>
<evidence type="ECO:0000256" key="1">
    <source>
        <dbReference type="ARBA" id="ARBA00004141"/>
    </source>
</evidence>
<dbReference type="InterPro" id="IPR001425">
    <property type="entry name" value="Arc/bac/fun_rhodopsins"/>
</dbReference>
<keyword evidence="3 7" id="KW-0812">Transmembrane</keyword>
<comment type="subcellular location">
    <subcellularLocation>
        <location evidence="1">Membrane</location>
        <topology evidence="1">Multi-pass membrane protein</topology>
    </subcellularLocation>
</comment>
<feature type="transmembrane region" description="Helical" evidence="7">
    <location>
        <begin position="168"/>
        <end position="187"/>
    </location>
</feature>
<feature type="transmembrane region" description="Helical" evidence="7">
    <location>
        <begin position="26"/>
        <end position="46"/>
    </location>
</feature>
<comment type="similarity">
    <text evidence="2">Belongs to the archaeal/bacterial/fungal opsin family.</text>
</comment>
<dbReference type="PRINTS" id="PR00251">
    <property type="entry name" value="BACTRLOPSIN"/>
</dbReference>
<proteinExistence type="inferred from homology"/>
<protein>
    <submittedName>
        <fullName evidence="8">Uncharacterized protein</fullName>
    </submittedName>
</protein>
<feature type="region of interest" description="Disordered" evidence="6">
    <location>
        <begin position="230"/>
        <end position="271"/>
    </location>
</feature>
<keyword evidence="4 7" id="KW-1133">Transmembrane helix</keyword>
<evidence type="ECO:0000256" key="3">
    <source>
        <dbReference type="ARBA" id="ARBA00022692"/>
    </source>
</evidence>